<name>A0A560WGL3_9MICO</name>
<dbReference type="Gene3D" id="3.40.640.10">
    <property type="entry name" value="Type I PLP-dependent aspartate aminotransferase-like (Major domain)"/>
    <property type="match status" value="1"/>
</dbReference>
<dbReference type="Proteomes" id="UP000315628">
    <property type="component" value="Unassembled WGS sequence"/>
</dbReference>
<feature type="domain" description="HTH gntR-type" evidence="6">
    <location>
        <begin position="1"/>
        <end position="58"/>
    </location>
</feature>
<dbReference type="InterPro" id="IPR015424">
    <property type="entry name" value="PyrdxlP-dep_Trfase"/>
</dbReference>
<comment type="caution">
    <text evidence="7">The sequence shown here is derived from an EMBL/GenBank/DDBJ whole genome shotgun (WGS) entry which is preliminary data.</text>
</comment>
<evidence type="ECO:0000259" key="6">
    <source>
        <dbReference type="PROSITE" id="PS50949"/>
    </source>
</evidence>
<keyword evidence="5" id="KW-0804">Transcription</keyword>
<dbReference type="GO" id="GO:0030170">
    <property type="term" value="F:pyridoxal phosphate binding"/>
    <property type="evidence" value="ECO:0007669"/>
    <property type="project" value="InterPro"/>
</dbReference>
<dbReference type="CDD" id="cd00609">
    <property type="entry name" value="AAT_like"/>
    <property type="match status" value="1"/>
</dbReference>
<dbReference type="GO" id="GO:0003677">
    <property type="term" value="F:DNA binding"/>
    <property type="evidence" value="ECO:0007669"/>
    <property type="project" value="UniProtKB-KW"/>
</dbReference>
<evidence type="ECO:0000256" key="1">
    <source>
        <dbReference type="ARBA" id="ARBA00005384"/>
    </source>
</evidence>
<reference evidence="7 8" key="1">
    <citation type="submission" date="2019-06" db="EMBL/GenBank/DDBJ databases">
        <title>Sequencing the genomes of 1000 actinobacteria strains.</title>
        <authorList>
            <person name="Klenk H.-P."/>
        </authorList>
    </citation>
    <scope>NUCLEOTIDE SEQUENCE [LARGE SCALE GENOMIC DNA]</scope>
    <source>
        <strain evidence="7 8">DSM 18935</strain>
    </source>
</reference>
<keyword evidence="4 7" id="KW-0238">DNA-binding</keyword>
<evidence type="ECO:0000313" key="8">
    <source>
        <dbReference type="Proteomes" id="UP000315628"/>
    </source>
</evidence>
<accession>A0A560WGL3</accession>
<dbReference type="InterPro" id="IPR036388">
    <property type="entry name" value="WH-like_DNA-bd_sf"/>
</dbReference>
<keyword evidence="2" id="KW-0663">Pyridoxal phosphate</keyword>
<comment type="similarity">
    <text evidence="1">In the C-terminal section; belongs to the class-I pyridoxal-phosphate-dependent aminotransferase family.</text>
</comment>
<evidence type="ECO:0000256" key="2">
    <source>
        <dbReference type="ARBA" id="ARBA00022898"/>
    </source>
</evidence>
<dbReference type="Pfam" id="PF00155">
    <property type="entry name" value="Aminotran_1_2"/>
    <property type="match status" value="1"/>
</dbReference>
<dbReference type="InterPro" id="IPR051446">
    <property type="entry name" value="HTH_trans_reg/aminotransferase"/>
</dbReference>
<organism evidence="7 8">
    <name type="scientific">Marihabitans asiaticum</name>
    <dbReference type="NCBI Taxonomy" id="415218"/>
    <lineage>
        <taxon>Bacteria</taxon>
        <taxon>Bacillati</taxon>
        <taxon>Actinomycetota</taxon>
        <taxon>Actinomycetes</taxon>
        <taxon>Micrococcales</taxon>
        <taxon>Intrasporangiaceae</taxon>
        <taxon>Marihabitans</taxon>
    </lineage>
</organism>
<dbReference type="InterPro" id="IPR004839">
    <property type="entry name" value="Aminotransferase_I/II_large"/>
</dbReference>
<keyword evidence="3" id="KW-0805">Transcription regulation</keyword>
<protein>
    <submittedName>
        <fullName evidence="7">DNA-binding transcriptional MocR family regulator</fullName>
    </submittedName>
</protein>
<dbReference type="EMBL" id="VIUW01000001">
    <property type="protein sequence ID" value="TWD16813.1"/>
    <property type="molecule type" value="Genomic_DNA"/>
</dbReference>
<dbReference type="SUPFAM" id="SSF46785">
    <property type="entry name" value="Winged helix' DNA-binding domain"/>
    <property type="match status" value="1"/>
</dbReference>
<evidence type="ECO:0000256" key="3">
    <source>
        <dbReference type="ARBA" id="ARBA00023015"/>
    </source>
</evidence>
<dbReference type="InterPro" id="IPR000524">
    <property type="entry name" value="Tscrpt_reg_HTH_GntR"/>
</dbReference>
<evidence type="ECO:0000256" key="4">
    <source>
        <dbReference type="ARBA" id="ARBA00023125"/>
    </source>
</evidence>
<dbReference type="PROSITE" id="PS50949">
    <property type="entry name" value="HTH_GNTR"/>
    <property type="match status" value="1"/>
</dbReference>
<gene>
    <name evidence="7" type="ORF">FB557_0353</name>
</gene>
<sequence length="421" mass="45221">MLAVRRGELGEGSPLPSIREIARLSGLSPGTVGLAFRILRERGVIFTSHGKRARISNRPVQHRAFEMRIPAGAVNLAVTGPDPKLLPDVNWLLSAGLFRPTLYDQPHVDGELGAALTDGFTRDGIHGELTITNGALDALERLLLSCVRPGANVVVEDPSWGMALNLLNLHRFNLVGVPVDDYGLIPEALADALSTGQVALVLLTPRGQNPYGSAMSAERTALLSDLLSRHPDVIVVEDDHAALISDAPATTLTAGRDRFAVIRSLNKTLGPDLRLAAMMSDPVTADDVQRRQLLGPGWVSHFTQRLAARLLTDSTTLNGVRRAEEEYSARRKALLAALDQHHIAAHGRSGLNVAIPVPDETTVVSDLLISGWAVRGGADFRLRSPPFIRVCTAQLPQQRAPDLATSIALALRGRRSSSLAP</sequence>
<dbReference type="InterPro" id="IPR036390">
    <property type="entry name" value="WH_DNA-bd_sf"/>
</dbReference>
<dbReference type="PANTHER" id="PTHR46577">
    <property type="entry name" value="HTH-TYPE TRANSCRIPTIONAL REGULATORY PROTEIN GABR"/>
    <property type="match status" value="1"/>
</dbReference>
<dbReference type="AlphaFoldDB" id="A0A560WGL3"/>
<evidence type="ECO:0000256" key="5">
    <source>
        <dbReference type="ARBA" id="ARBA00023163"/>
    </source>
</evidence>
<dbReference type="PANTHER" id="PTHR46577:SF2">
    <property type="entry name" value="TRANSCRIPTIONAL REGULATORY PROTEIN"/>
    <property type="match status" value="1"/>
</dbReference>
<dbReference type="InterPro" id="IPR015421">
    <property type="entry name" value="PyrdxlP-dep_Trfase_major"/>
</dbReference>
<dbReference type="GO" id="GO:0003700">
    <property type="term" value="F:DNA-binding transcription factor activity"/>
    <property type="evidence" value="ECO:0007669"/>
    <property type="project" value="InterPro"/>
</dbReference>
<dbReference type="SUPFAM" id="SSF53383">
    <property type="entry name" value="PLP-dependent transferases"/>
    <property type="match status" value="1"/>
</dbReference>
<proteinExistence type="inferred from homology"/>
<evidence type="ECO:0000313" key="7">
    <source>
        <dbReference type="EMBL" id="TWD16813.1"/>
    </source>
</evidence>
<keyword evidence="8" id="KW-1185">Reference proteome</keyword>
<dbReference type="Gene3D" id="1.10.10.10">
    <property type="entry name" value="Winged helix-like DNA-binding domain superfamily/Winged helix DNA-binding domain"/>
    <property type="match status" value="1"/>
</dbReference>